<keyword evidence="3" id="KW-1185">Reference proteome</keyword>
<organism evidence="2 3">
    <name type="scientific">Cirrhinus mrigala</name>
    <name type="common">Mrigala</name>
    <dbReference type="NCBI Taxonomy" id="683832"/>
    <lineage>
        <taxon>Eukaryota</taxon>
        <taxon>Metazoa</taxon>
        <taxon>Chordata</taxon>
        <taxon>Craniata</taxon>
        <taxon>Vertebrata</taxon>
        <taxon>Euteleostomi</taxon>
        <taxon>Actinopterygii</taxon>
        <taxon>Neopterygii</taxon>
        <taxon>Teleostei</taxon>
        <taxon>Ostariophysi</taxon>
        <taxon>Cypriniformes</taxon>
        <taxon>Cyprinidae</taxon>
        <taxon>Labeoninae</taxon>
        <taxon>Labeonini</taxon>
        <taxon>Cirrhinus</taxon>
    </lineage>
</organism>
<proteinExistence type="predicted"/>
<feature type="non-terminal residue" evidence="2">
    <location>
        <position position="142"/>
    </location>
</feature>
<gene>
    <name evidence="2" type="ORF">M9458_024177</name>
</gene>
<protein>
    <recommendedName>
        <fullName evidence="1">C2 domain-containing protein</fullName>
    </recommendedName>
</protein>
<dbReference type="SMART" id="SM00239">
    <property type="entry name" value="C2"/>
    <property type="match status" value="1"/>
</dbReference>
<evidence type="ECO:0000313" key="3">
    <source>
        <dbReference type="Proteomes" id="UP001529510"/>
    </source>
</evidence>
<dbReference type="Proteomes" id="UP001529510">
    <property type="component" value="Unassembled WGS sequence"/>
</dbReference>
<dbReference type="PANTHER" id="PTHR45716">
    <property type="entry name" value="BITESIZE, ISOFORM I"/>
    <property type="match status" value="1"/>
</dbReference>
<dbReference type="CDD" id="cd08381">
    <property type="entry name" value="C2B_PI3K_class_II"/>
    <property type="match status" value="1"/>
</dbReference>
<evidence type="ECO:0000259" key="1">
    <source>
        <dbReference type="PROSITE" id="PS50004"/>
    </source>
</evidence>
<dbReference type="SUPFAM" id="SSF49562">
    <property type="entry name" value="C2 domain (Calcium/lipid-binding domain, CaLB)"/>
    <property type="match status" value="1"/>
</dbReference>
<dbReference type="InterPro" id="IPR000008">
    <property type="entry name" value="C2_dom"/>
</dbReference>
<dbReference type="EMBL" id="JAMKFB020000011">
    <property type="protein sequence ID" value="KAL0181771.1"/>
    <property type="molecule type" value="Genomic_DNA"/>
</dbReference>
<dbReference type="PROSITE" id="PS50004">
    <property type="entry name" value="C2"/>
    <property type="match status" value="1"/>
</dbReference>
<reference evidence="2 3" key="1">
    <citation type="submission" date="2024-05" db="EMBL/GenBank/DDBJ databases">
        <title>Genome sequencing and assembly of Indian major carp, Cirrhinus mrigala (Hamilton, 1822).</title>
        <authorList>
            <person name="Mohindra V."/>
            <person name="Chowdhury L.M."/>
            <person name="Lal K."/>
            <person name="Jena J.K."/>
        </authorList>
    </citation>
    <scope>NUCLEOTIDE SEQUENCE [LARGE SCALE GENOMIC DNA]</scope>
    <source>
        <strain evidence="2">CM1030</strain>
        <tissue evidence="2">Blood</tissue>
    </source>
</reference>
<dbReference type="AlphaFoldDB" id="A0ABD0QA20"/>
<dbReference type="Pfam" id="PF00168">
    <property type="entry name" value="C2"/>
    <property type="match status" value="1"/>
</dbReference>
<comment type="caution">
    <text evidence="2">The sequence shown here is derived from an EMBL/GenBank/DDBJ whole genome shotgun (WGS) entry which is preliminary data.</text>
</comment>
<accession>A0ABD0QA20</accession>
<name>A0ABD0QA20_CIRMR</name>
<dbReference type="PANTHER" id="PTHR45716:SF2">
    <property type="entry name" value="BITESIZE, ISOFORM I"/>
    <property type="match status" value="1"/>
</dbReference>
<feature type="domain" description="C2" evidence="1">
    <location>
        <begin position="30"/>
        <end position="142"/>
    </location>
</feature>
<evidence type="ECO:0000313" key="2">
    <source>
        <dbReference type="EMBL" id="KAL0181771.1"/>
    </source>
</evidence>
<dbReference type="InterPro" id="IPR035892">
    <property type="entry name" value="C2_domain_sf"/>
</dbReference>
<dbReference type="Gene3D" id="2.60.40.150">
    <property type="entry name" value="C2 domain"/>
    <property type="match status" value="1"/>
</dbReference>
<sequence>MRAHTHLPFHTKSISSSSPDLTWATVPGAVEGEVKLSILYKSDKLFIMVMHIRGLDGTDPDPYVKLYLLPDPQKTSKRKTKAARRTCNPTYNEMLVYDKIPRGDLQQRTIHLRVLNEGAFWENTLLGETIIQLKDLNPGHRW</sequence>